<dbReference type="AlphaFoldDB" id="A0AAV5UDY6"/>
<sequence>FVSHHWRRMFRVSLLLVLIGTIECRVKFTYSEFLDGSDLKTVSQTDFACPKGCMIFSATENEKLAIFNKANGNEVTNLKTLANYNNDKDKSFLYGWTLTAGTYTLMNKDGLSGAQFGLYVVSQGAPNYGQFLRVADAFSSAQFSTTTGWMTIMTRGTGIRMVTLNSAGNTAMTPKVFATGYDATGLEDECWPLYNASSVSHAQQSQIDVIGPIATIRFDGLPSLTAATVHVGGDVMTEASDTPNSLTISSPGFHGCYHVSSTTLYDYNLNTLNRRFRSDLDQGVNVHIRSKQWIAVDSDALIITGLQDQPIKLMGEESYEQNFLVNKVDIQLAWQRTNKNSNFAVQMDATKSAATSPLLVAFLSSIVLLL</sequence>
<organism evidence="2 3">
    <name type="scientific">Pristionchus entomophagus</name>
    <dbReference type="NCBI Taxonomy" id="358040"/>
    <lineage>
        <taxon>Eukaryota</taxon>
        <taxon>Metazoa</taxon>
        <taxon>Ecdysozoa</taxon>
        <taxon>Nematoda</taxon>
        <taxon>Chromadorea</taxon>
        <taxon>Rhabditida</taxon>
        <taxon>Rhabditina</taxon>
        <taxon>Diplogasteromorpha</taxon>
        <taxon>Diplogasteroidea</taxon>
        <taxon>Neodiplogasteridae</taxon>
        <taxon>Pristionchus</taxon>
    </lineage>
</organism>
<dbReference type="Proteomes" id="UP001432027">
    <property type="component" value="Unassembled WGS sequence"/>
</dbReference>
<gene>
    <name evidence="2" type="ORF">PENTCL1PPCAC_27360</name>
</gene>
<accession>A0AAV5UDY6</accession>
<comment type="caution">
    <text evidence="2">The sequence shown here is derived from an EMBL/GenBank/DDBJ whole genome shotgun (WGS) entry which is preliminary data.</text>
</comment>
<evidence type="ECO:0000256" key="1">
    <source>
        <dbReference type="SAM" id="SignalP"/>
    </source>
</evidence>
<feature type="chain" id="PRO_5043416948" evidence="1">
    <location>
        <begin position="25"/>
        <end position="370"/>
    </location>
</feature>
<proteinExistence type="predicted"/>
<keyword evidence="1" id="KW-0732">Signal</keyword>
<reference evidence="2" key="1">
    <citation type="submission" date="2023-10" db="EMBL/GenBank/DDBJ databases">
        <title>Genome assembly of Pristionchus species.</title>
        <authorList>
            <person name="Yoshida K."/>
            <person name="Sommer R.J."/>
        </authorList>
    </citation>
    <scope>NUCLEOTIDE SEQUENCE</scope>
    <source>
        <strain evidence="2">RS0144</strain>
    </source>
</reference>
<keyword evidence="3" id="KW-1185">Reference proteome</keyword>
<name>A0AAV5UDY6_9BILA</name>
<feature type="non-terminal residue" evidence="2">
    <location>
        <position position="1"/>
    </location>
</feature>
<protein>
    <submittedName>
        <fullName evidence="2">Uncharacterized protein</fullName>
    </submittedName>
</protein>
<feature type="signal peptide" evidence="1">
    <location>
        <begin position="1"/>
        <end position="24"/>
    </location>
</feature>
<evidence type="ECO:0000313" key="2">
    <source>
        <dbReference type="EMBL" id="GMT05186.1"/>
    </source>
</evidence>
<evidence type="ECO:0000313" key="3">
    <source>
        <dbReference type="Proteomes" id="UP001432027"/>
    </source>
</evidence>
<dbReference type="EMBL" id="BTSX01000006">
    <property type="protein sequence ID" value="GMT05186.1"/>
    <property type="molecule type" value="Genomic_DNA"/>
</dbReference>